<evidence type="ECO:0000256" key="1">
    <source>
        <dbReference type="SAM" id="Phobius"/>
    </source>
</evidence>
<keyword evidence="3" id="KW-1185">Reference proteome</keyword>
<name>A0A162K8P8_9BACL</name>
<evidence type="ECO:0000313" key="2">
    <source>
        <dbReference type="EMBL" id="OAB42278.1"/>
    </source>
</evidence>
<evidence type="ECO:0000313" key="3">
    <source>
        <dbReference type="Proteomes" id="UP000076967"/>
    </source>
</evidence>
<reference evidence="2 3" key="1">
    <citation type="submission" date="2016-03" db="EMBL/GenBank/DDBJ databases">
        <title>Draft genome sequence of Paenibacillus glacialis DSM 22343.</title>
        <authorList>
            <person name="Shin S.-K."/>
            <person name="Yi H."/>
        </authorList>
    </citation>
    <scope>NUCLEOTIDE SEQUENCE [LARGE SCALE GENOMIC DNA]</scope>
    <source>
        <strain evidence="2 3">DSM 22343</strain>
    </source>
</reference>
<proteinExistence type="predicted"/>
<gene>
    <name evidence="2" type="ORF">PGLA_13330</name>
</gene>
<organism evidence="2 3">
    <name type="scientific">Paenibacillus glacialis</name>
    <dbReference type="NCBI Taxonomy" id="494026"/>
    <lineage>
        <taxon>Bacteria</taxon>
        <taxon>Bacillati</taxon>
        <taxon>Bacillota</taxon>
        <taxon>Bacilli</taxon>
        <taxon>Bacillales</taxon>
        <taxon>Paenibacillaceae</taxon>
        <taxon>Paenibacillus</taxon>
    </lineage>
</organism>
<keyword evidence="1" id="KW-0472">Membrane</keyword>
<comment type="caution">
    <text evidence="2">The sequence shown here is derived from an EMBL/GenBank/DDBJ whole genome shotgun (WGS) entry which is preliminary data.</text>
</comment>
<sequence>MKKAIIIILSFITIIAILVGGCSIVSNVKKKEKMEIALPISVKYIKEHYNADFVMTDYDVLPDYIHSIIFIDGYIKGHEDEHISITYNYKKYEVINVLGPGWFIDSEIAAKEVPSP</sequence>
<dbReference type="Proteomes" id="UP000076967">
    <property type="component" value="Unassembled WGS sequence"/>
</dbReference>
<dbReference type="OrthoDB" id="2621075at2"/>
<accession>A0A162K8P8</accession>
<keyword evidence="1" id="KW-0812">Transmembrane</keyword>
<evidence type="ECO:0008006" key="4">
    <source>
        <dbReference type="Google" id="ProtNLM"/>
    </source>
</evidence>
<dbReference type="PROSITE" id="PS51257">
    <property type="entry name" value="PROKAR_LIPOPROTEIN"/>
    <property type="match status" value="1"/>
</dbReference>
<dbReference type="AlphaFoldDB" id="A0A162K8P8"/>
<dbReference type="RefSeq" id="WP_068533450.1">
    <property type="nucleotide sequence ID" value="NZ_LVJH01000022.1"/>
</dbReference>
<dbReference type="EMBL" id="LVJH01000022">
    <property type="protein sequence ID" value="OAB42278.1"/>
    <property type="molecule type" value="Genomic_DNA"/>
</dbReference>
<feature type="transmembrane region" description="Helical" evidence="1">
    <location>
        <begin position="6"/>
        <end position="25"/>
    </location>
</feature>
<keyword evidence="1" id="KW-1133">Transmembrane helix</keyword>
<protein>
    <recommendedName>
        <fullName evidence="4">DUF3139 domain-containing protein</fullName>
    </recommendedName>
</protein>